<evidence type="ECO:0000313" key="4">
    <source>
        <dbReference type="Proteomes" id="UP000289856"/>
    </source>
</evidence>
<gene>
    <name evidence="3" type="ORF">KCTCHS21_07570</name>
</gene>
<reference evidence="3 4" key="1">
    <citation type="submission" date="2019-01" db="EMBL/GenBank/DDBJ databases">
        <title>Complete genome sequence of Cohnella hallensis HS21 isolated from Korean fir (Abies koreana) rhizospheric soil.</title>
        <authorList>
            <person name="Jiang L."/>
            <person name="Kang S.W."/>
            <person name="Kim S."/>
            <person name="Jung J."/>
            <person name="Kim C.Y."/>
            <person name="Kim D.H."/>
            <person name="Kim S.W."/>
            <person name="Lee J."/>
        </authorList>
    </citation>
    <scope>NUCLEOTIDE SEQUENCE [LARGE SCALE GENOMIC DNA]</scope>
    <source>
        <strain evidence="3 4">HS21</strain>
    </source>
</reference>
<evidence type="ECO:0000259" key="2">
    <source>
        <dbReference type="PROSITE" id="PS50966"/>
    </source>
</evidence>
<dbReference type="OrthoDB" id="7593573at2"/>
<protein>
    <recommendedName>
        <fullName evidence="2">SWIM-type domain-containing protein</fullName>
    </recommendedName>
</protein>
<dbReference type="RefSeq" id="WP_130605201.1">
    <property type="nucleotide sequence ID" value="NZ_AP019400.1"/>
</dbReference>
<dbReference type="GO" id="GO:0008270">
    <property type="term" value="F:zinc ion binding"/>
    <property type="evidence" value="ECO:0007669"/>
    <property type="project" value="UniProtKB-KW"/>
</dbReference>
<dbReference type="KEGG" id="cohn:KCTCHS21_07570"/>
<keyword evidence="1" id="KW-0479">Metal-binding</keyword>
<organism evidence="3 4">
    <name type="scientific">Cohnella abietis</name>
    <dbReference type="NCBI Taxonomy" id="2507935"/>
    <lineage>
        <taxon>Bacteria</taxon>
        <taxon>Bacillati</taxon>
        <taxon>Bacillota</taxon>
        <taxon>Bacilli</taxon>
        <taxon>Bacillales</taxon>
        <taxon>Paenibacillaceae</taxon>
        <taxon>Cohnella</taxon>
    </lineage>
</organism>
<evidence type="ECO:0000313" key="3">
    <source>
        <dbReference type="EMBL" id="BBI31358.1"/>
    </source>
</evidence>
<evidence type="ECO:0000256" key="1">
    <source>
        <dbReference type="PROSITE-ProRule" id="PRU00325"/>
    </source>
</evidence>
<keyword evidence="1" id="KW-0862">Zinc</keyword>
<name>A0A3T1CZV8_9BACL</name>
<sequence length="550" mass="63765">MTPNYEIDDDQWNMLVQDVADNFEDVTLNRGFQYFKQAHVLKLTMPSNRSIEAIVEGSENYHVSIDLDFFTTSRCDCPVKGFCKHMFAALLKYADLHNRSIHTLVNAKSVTAPQPSAKPVSHAMSYSKAKKIEASNAAKEAAEIKEQASQMKSMSVHEWHELFERCTARLSQRSQNIQFSQDALKAIYKIKPELPPVLDLFFSLHARLFILSELSKLPQDQSGYMYSYLAYHAHHAASDIQETVEKLIESIIIPAAEPDNASLVAQTIIHLRKKMLVEKNDKHYFLYNYLGAWTLWMSPTLDNEDLCSTELKQLAQEAQELGSTLSSITYSIAQSGMHLYQGHDDVAKSLLNKAQEKNNIPEDSIIFFLVHLSQNEQWERLTNWLIEVAPLFTVRRSPSILVYAGYWDLAAQHLPRAEQQMWETLASMLPHSRAIYEEKLLINEKWERWIDYHLTMNSDPLDFRVAELQPLEKNAPEVLLPFYHQAIEKYVLLKNRDAYKSAVKMLKRLAKLYKKMKQEQRWELFFDSFLSRNSRLRALQEELRKGKLLQ</sequence>
<proteinExistence type="predicted"/>
<dbReference type="PROSITE" id="PS50966">
    <property type="entry name" value="ZF_SWIM"/>
    <property type="match status" value="1"/>
</dbReference>
<dbReference type="Pfam" id="PF04434">
    <property type="entry name" value="SWIM"/>
    <property type="match status" value="1"/>
</dbReference>
<dbReference type="Proteomes" id="UP000289856">
    <property type="component" value="Chromosome"/>
</dbReference>
<accession>A0A3T1CZV8</accession>
<dbReference type="AlphaFoldDB" id="A0A3T1CZV8"/>
<keyword evidence="4" id="KW-1185">Reference proteome</keyword>
<keyword evidence="1" id="KW-0863">Zinc-finger</keyword>
<dbReference type="InterPro" id="IPR007527">
    <property type="entry name" value="Znf_SWIM"/>
</dbReference>
<feature type="domain" description="SWIM-type" evidence="2">
    <location>
        <begin position="61"/>
        <end position="94"/>
    </location>
</feature>
<dbReference type="EMBL" id="AP019400">
    <property type="protein sequence ID" value="BBI31358.1"/>
    <property type="molecule type" value="Genomic_DNA"/>
</dbReference>